<reference evidence="7 8" key="1">
    <citation type="submission" date="2022-12" db="EMBL/GenBank/DDBJ databases">
        <title>Dasania phycosphaerae sp. nov., isolated from particulate material of the south coast of Korea.</title>
        <authorList>
            <person name="Jiang Y."/>
        </authorList>
    </citation>
    <scope>NUCLEOTIDE SEQUENCE [LARGE SCALE GENOMIC DNA]</scope>
    <source>
        <strain evidence="7 8">GY-19</strain>
    </source>
</reference>
<accession>A0A9J6RRF4</accession>
<dbReference type="Proteomes" id="UP001069090">
    <property type="component" value="Unassembled WGS sequence"/>
</dbReference>
<evidence type="ECO:0000256" key="5">
    <source>
        <dbReference type="ARBA" id="ARBA00022833"/>
    </source>
</evidence>
<comment type="similarity">
    <text evidence="2">Belongs to the histone deacetylase family.</text>
</comment>
<feature type="domain" description="Histone deacetylase" evidence="6">
    <location>
        <begin position="28"/>
        <end position="338"/>
    </location>
</feature>
<comment type="cofactor">
    <cofactor evidence="1">
        <name>Zn(2+)</name>
        <dbReference type="ChEBI" id="CHEBI:29105"/>
    </cofactor>
</comment>
<dbReference type="InterPro" id="IPR023696">
    <property type="entry name" value="Ureohydrolase_dom_sf"/>
</dbReference>
<name>A0A9J6RRF4_9GAMM</name>
<dbReference type="PRINTS" id="PR01270">
    <property type="entry name" value="HDASUPER"/>
</dbReference>
<dbReference type="InterPro" id="IPR000286">
    <property type="entry name" value="HDACs"/>
</dbReference>
<dbReference type="Gene3D" id="3.40.800.20">
    <property type="entry name" value="Histone deacetylase domain"/>
    <property type="match status" value="1"/>
</dbReference>
<dbReference type="PANTHER" id="PTHR10625:SF17">
    <property type="entry name" value="HISTONE DEACETYLASE 8"/>
    <property type="match status" value="1"/>
</dbReference>
<gene>
    <name evidence="7" type="ORF">O0V09_15645</name>
</gene>
<keyword evidence="4" id="KW-0378">Hydrolase</keyword>
<protein>
    <submittedName>
        <fullName evidence="7">Histone deacetylase family protein</fullName>
    </submittedName>
</protein>
<evidence type="ECO:0000313" key="8">
    <source>
        <dbReference type="Proteomes" id="UP001069090"/>
    </source>
</evidence>
<evidence type="ECO:0000256" key="1">
    <source>
        <dbReference type="ARBA" id="ARBA00001947"/>
    </source>
</evidence>
<dbReference type="CDD" id="cd10001">
    <property type="entry name" value="HDAC_classII_APAH"/>
    <property type="match status" value="1"/>
</dbReference>
<dbReference type="AlphaFoldDB" id="A0A9J6RRF4"/>
<dbReference type="GO" id="GO:0016787">
    <property type="term" value="F:hydrolase activity"/>
    <property type="evidence" value="ECO:0007669"/>
    <property type="project" value="UniProtKB-KW"/>
</dbReference>
<evidence type="ECO:0000259" key="6">
    <source>
        <dbReference type="Pfam" id="PF00850"/>
    </source>
</evidence>
<evidence type="ECO:0000256" key="3">
    <source>
        <dbReference type="ARBA" id="ARBA00022723"/>
    </source>
</evidence>
<dbReference type="Pfam" id="PF00850">
    <property type="entry name" value="Hist_deacetyl"/>
    <property type="match status" value="1"/>
</dbReference>
<evidence type="ECO:0000256" key="2">
    <source>
        <dbReference type="ARBA" id="ARBA00005947"/>
    </source>
</evidence>
<sequence>MKIVYSDDQRLHALRYEMSGGEPTPCFEKPSRADMVLEQVIKRNLGEVLEPKEYSIEHVTKVHDSGYIAFLENCWPAWEAEFGAANDATPEAFPMHDFRHKVPAHIKGQLGYYSFDLAVGLSAGSWQAIKSSANVALSGADIIASGERTAFSLCRPPGHHASAEQMGGYCYVNNVAVAAQHLRDKGYKKVAILDVDYHHGNGTQSIFYNRDDVFVASIHGDPDYEYPYFSGYGDETGEGAGLGCNLNIPLTLHTTDWVVYKEALQRCIAAIKEFDCDVLLISLGLDTFENDPISSFKLKSENFTEMGKLIESMQLSTLFVFEGGYAVEDLGVNTANVLLGFQESMA</sequence>
<evidence type="ECO:0000313" key="7">
    <source>
        <dbReference type="EMBL" id="MCZ0866645.1"/>
    </source>
</evidence>
<keyword evidence="3" id="KW-0479">Metal-binding</keyword>
<dbReference type="EMBL" id="JAPTGG010000014">
    <property type="protein sequence ID" value="MCZ0866645.1"/>
    <property type="molecule type" value="Genomic_DNA"/>
</dbReference>
<evidence type="ECO:0000256" key="4">
    <source>
        <dbReference type="ARBA" id="ARBA00022801"/>
    </source>
</evidence>
<dbReference type="InterPro" id="IPR023801">
    <property type="entry name" value="His_deacetylse_dom"/>
</dbReference>
<dbReference type="RefSeq" id="WP_258332672.1">
    <property type="nucleotide sequence ID" value="NZ_JAPTGG010000014.1"/>
</dbReference>
<dbReference type="GO" id="GO:0004407">
    <property type="term" value="F:histone deacetylase activity"/>
    <property type="evidence" value="ECO:0007669"/>
    <property type="project" value="TreeGrafter"/>
</dbReference>
<comment type="caution">
    <text evidence="7">The sequence shown here is derived from an EMBL/GenBank/DDBJ whole genome shotgun (WGS) entry which is preliminary data.</text>
</comment>
<organism evidence="7 8">
    <name type="scientific">Dasania phycosphaerae</name>
    <dbReference type="NCBI Taxonomy" id="2950436"/>
    <lineage>
        <taxon>Bacteria</taxon>
        <taxon>Pseudomonadati</taxon>
        <taxon>Pseudomonadota</taxon>
        <taxon>Gammaproteobacteria</taxon>
        <taxon>Cellvibrionales</taxon>
        <taxon>Spongiibacteraceae</taxon>
        <taxon>Dasania</taxon>
    </lineage>
</organism>
<dbReference type="PANTHER" id="PTHR10625">
    <property type="entry name" value="HISTONE DEACETYLASE HDAC1-RELATED"/>
    <property type="match status" value="1"/>
</dbReference>
<keyword evidence="5" id="KW-0862">Zinc</keyword>
<dbReference type="SUPFAM" id="SSF52768">
    <property type="entry name" value="Arginase/deacetylase"/>
    <property type="match status" value="1"/>
</dbReference>
<dbReference type="GO" id="GO:0040029">
    <property type="term" value="P:epigenetic regulation of gene expression"/>
    <property type="evidence" value="ECO:0007669"/>
    <property type="project" value="TreeGrafter"/>
</dbReference>
<dbReference type="InterPro" id="IPR037138">
    <property type="entry name" value="His_deacetylse_dom_sf"/>
</dbReference>
<keyword evidence="8" id="KW-1185">Reference proteome</keyword>
<dbReference type="GO" id="GO:0046872">
    <property type="term" value="F:metal ion binding"/>
    <property type="evidence" value="ECO:0007669"/>
    <property type="project" value="UniProtKB-KW"/>
</dbReference>
<proteinExistence type="inferred from homology"/>